<dbReference type="PRINTS" id="PR00094">
    <property type="entry name" value="ADENYLTKNASE"/>
</dbReference>
<feature type="binding site" evidence="5">
    <location>
        <position position="158"/>
    </location>
    <ligand>
        <name>AMP</name>
        <dbReference type="ChEBI" id="CHEBI:456215"/>
    </ligand>
</feature>
<evidence type="ECO:0000313" key="9">
    <source>
        <dbReference type="Proteomes" id="UP000019147"/>
    </source>
</evidence>
<reference evidence="8 9" key="1">
    <citation type="journal article" date="2014" name="Syst. Appl. Microbiol.">
        <title>Evidence for the existence of two new members of the family Chlamydiaceae and proposal of Chlamydia avium sp. nov. and Chlamydia gallinacea sp. nov.</title>
        <authorList>
            <person name="Sachse K."/>
            <person name="Laroucau K."/>
            <person name="Riege K."/>
            <person name="Wehner S."/>
            <person name="Dilcher M."/>
            <person name="Creasy H.H."/>
            <person name="Weidmann M."/>
            <person name="Myers G."/>
            <person name="Vorimore F."/>
            <person name="Vicari N."/>
            <person name="Magnino S."/>
            <person name="Liebler-Tenorio E."/>
            <person name="Ruettger A."/>
            <person name="Bavoil P.M."/>
            <person name="Hufert F.T."/>
            <person name="Rossello-Mora R."/>
            <person name="Marz M."/>
        </authorList>
    </citation>
    <scope>NUCLEOTIDE SEQUENCE [LARGE SCALE GENOMIC DNA]</scope>
    <source>
        <strain evidence="8 9">08-1274/3</strain>
    </source>
</reference>
<accession>A0A173E069</accession>
<feature type="binding site" evidence="5">
    <location>
        <position position="40"/>
    </location>
    <ligand>
        <name>AMP</name>
        <dbReference type="ChEBI" id="CHEBI:456215"/>
    </ligand>
</feature>
<gene>
    <name evidence="5" type="primary">adk</name>
    <name evidence="8" type="ORF">M787_004425</name>
</gene>
<dbReference type="UniPathway" id="UPA00588">
    <property type="reaction ID" value="UER00649"/>
</dbReference>
<keyword evidence="1 5" id="KW-0808">Transferase</keyword>
<dbReference type="KEGG" id="cgz:M787_004425"/>
<keyword evidence="5 7" id="KW-0067">ATP-binding</keyword>
<dbReference type="PANTHER" id="PTHR23359">
    <property type="entry name" value="NUCLEOTIDE KINASE"/>
    <property type="match status" value="1"/>
</dbReference>
<evidence type="ECO:0000256" key="2">
    <source>
        <dbReference type="ARBA" id="ARBA00022727"/>
    </source>
</evidence>
<dbReference type="GO" id="GO:0004017">
    <property type="term" value="F:AMP kinase activity"/>
    <property type="evidence" value="ECO:0007669"/>
    <property type="project" value="UniProtKB-UniRule"/>
</dbReference>
<dbReference type="Proteomes" id="UP000019147">
    <property type="component" value="Chromosome"/>
</dbReference>
<dbReference type="GO" id="GO:0005737">
    <property type="term" value="C:cytoplasm"/>
    <property type="evidence" value="ECO:0007669"/>
    <property type="project" value="UniProtKB-SubCell"/>
</dbReference>
<evidence type="ECO:0000256" key="6">
    <source>
        <dbReference type="RuleBase" id="RU003330"/>
    </source>
</evidence>
<sequence length="214" mass="24509">MLINMFYIIMGPPGSGKGTQSQRLSIKLGLPHISSGELLRFDIKKRTPLGIKAQEYIDKGKLVPDALVWNIIKEKLQEPECASGCIIDGFPRTLDQAIWLHEFLVQCHAQYCVIQLDVSQEEVVRRILSRFICPSCNYISSQQESSRCPQCHTELIRRSDDTPETILQRLKNYKTSTEPLTHYYQELGKLLRISSESPPDEVFQRILTGIEVKF</sequence>
<dbReference type="SUPFAM" id="SSF52540">
    <property type="entry name" value="P-loop containing nucleoside triphosphate hydrolases"/>
    <property type="match status" value="1"/>
</dbReference>
<comment type="pathway">
    <text evidence="5">Purine metabolism; AMP biosynthesis via salvage pathway; AMP from ADP: step 1/1.</text>
</comment>
<evidence type="ECO:0000256" key="3">
    <source>
        <dbReference type="ARBA" id="ARBA00022741"/>
    </source>
</evidence>
<feature type="binding site" evidence="5">
    <location>
        <position position="96"/>
    </location>
    <ligand>
        <name>AMP</name>
        <dbReference type="ChEBI" id="CHEBI:456215"/>
    </ligand>
</feature>
<dbReference type="HAMAP" id="MF_00235">
    <property type="entry name" value="Adenylate_kinase_Adk"/>
    <property type="match status" value="1"/>
</dbReference>
<feature type="binding site" evidence="5">
    <location>
        <position position="130"/>
    </location>
    <ligand>
        <name>ATP</name>
        <dbReference type="ChEBI" id="CHEBI:30616"/>
    </ligand>
</feature>
<dbReference type="NCBIfam" id="NF001381">
    <property type="entry name" value="PRK00279.1-3"/>
    <property type="match status" value="1"/>
</dbReference>
<dbReference type="RefSeq" id="WP_051273836.1">
    <property type="nucleotide sequence ID" value="NZ_CP015840.1"/>
</dbReference>
<organism evidence="8 9">
    <name type="scientific">Chlamydia gallinacea 08-1274/3</name>
    <dbReference type="NCBI Taxonomy" id="1143323"/>
    <lineage>
        <taxon>Bacteria</taxon>
        <taxon>Pseudomonadati</taxon>
        <taxon>Chlamydiota</taxon>
        <taxon>Chlamydiia</taxon>
        <taxon>Chlamydiales</taxon>
        <taxon>Chlamydiaceae</taxon>
        <taxon>Chlamydia/Chlamydophila group</taxon>
        <taxon>Chlamydia</taxon>
    </lineage>
</organism>
<dbReference type="GO" id="GO:0044209">
    <property type="term" value="P:AMP salvage"/>
    <property type="evidence" value="ECO:0007669"/>
    <property type="project" value="UniProtKB-UniRule"/>
</dbReference>
<dbReference type="InterPro" id="IPR027417">
    <property type="entry name" value="P-loop_NTPase"/>
</dbReference>
<feature type="binding site" evidence="5">
    <location>
        <position position="169"/>
    </location>
    <ligand>
        <name>AMP</name>
        <dbReference type="ChEBI" id="CHEBI:456215"/>
    </ligand>
</feature>
<dbReference type="eggNOG" id="COG0563">
    <property type="taxonomic scope" value="Bacteria"/>
</dbReference>
<dbReference type="NCBIfam" id="TIGR01351">
    <property type="entry name" value="adk"/>
    <property type="match status" value="1"/>
</dbReference>
<dbReference type="Pfam" id="PF00406">
    <property type="entry name" value="ADK"/>
    <property type="match status" value="1"/>
</dbReference>
<feature type="binding site" evidence="5">
    <location>
        <begin position="14"/>
        <end position="19"/>
    </location>
    <ligand>
        <name>ATP</name>
        <dbReference type="ChEBI" id="CHEBI:30616"/>
    </ligand>
</feature>
<feature type="region of interest" description="NMP" evidence="5">
    <location>
        <begin position="34"/>
        <end position="63"/>
    </location>
</feature>
<dbReference type="GO" id="GO:0005524">
    <property type="term" value="F:ATP binding"/>
    <property type="evidence" value="ECO:0007669"/>
    <property type="project" value="UniProtKB-UniRule"/>
</dbReference>
<feature type="binding site" evidence="5">
    <location>
        <begin position="61"/>
        <end position="63"/>
    </location>
    <ligand>
        <name>AMP</name>
        <dbReference type="ChEBI" id="CHEBI:456215"/>
    </ligand>
</feature>
<dbReference type="PROSITE" id="PS00113">
    <property type="entry name" value="ADENYLATE_KINASE"/>
    <property type="match status" value="1"/>
</dbReference>
<dbReference type="GeneID" id="81478550"/>
<feature type="binding site" evidence="5">
    <location>
        <position position="197"/>
    </location>
    <ligand>
        <name>ATP</name>
        <dbReference type="ChEBI" id="CHEBI:30616"/>
    </ligand>
</feature>
<comment type="function">
    <text evidence="5">Catalyzes the reversible transfer of the terminal phosphate group between ATP and AMP. Plays an important role in cellular energy homeostasis and in adenine nucleotide metabolism.</text>
</comment>
<proteinExistence type="inferred from homology"/>
<dbReference type="OrthoDB" id="9805030at2"/>
<dbReference type="EMBL" id="CP015840">
    <property type="protein sequence ID" value="ANG66551.1"/>
    <property type="molecule type" value="Genomic_DNA"/>
</dbReference>
<evidence type="ECO:0000256" key="4">
    <source>
        <dbReference type="ARBA" id="ARBA00022777"/>
    </source>
</evidence>
<dbReference type="EC" id="2.7.4.3" evidence="5 7"/>
<feature type="binding site" evidence="5">
    <location>
        <begin position="89"/>
        <end position="92"/>
    </location>
    <ligand>
        <name>AMP</name>
        <dbReference type="ChEBI" id="CHEBI:456215"/>
    </ligand>
</feature>
<evidence type="ECO:0000256" key="1">
    <source>
        <dbReference type="ARBA" id="ARBA00022679"/>
    </source>
</evidence>
<keyword evidence="4 5" id="KW-0418">Kinase</keyword>
<evidence type="ECO:0000256" key="5">
    <source>
        <dbReference type="HAMAP-Rule" id="MF_00235"/>
    </source>
</evidence>
<comment type="subunit">
    <text evidence="5 7">Monomer.</text>
</comment>
<dbReference type="InterPro" id="IPR006259">
    <property type="entry name" value="Adenyl_kin_sub"/>
</dbReference>
<comment type="caution">
    <text evidence="5">Lacks conserved residue(s) required for the propagation of feature annotation.</text>
</comment>
<dbReference type="Gene3D" id="3.40.50.300">
    <property type="entry name" value="P-loop containing nucleotide triphosphate hydrolases"/>
    <property type="match status" value="1"/>
</dbReference>
<dbReference type="CDD" id="cd01428">
    <property type="entry name" value="ADK"/>
    <property type="match status" value="1"/>
</dbReference>
<comment type="catalytic activity">
    <reaction evidence="5 7">
        <text>AMP + ATP = 2 ADP</text>
        <dbReference type="Rhea" id="RHEA:12973"/>
        <dbReference type="ChEBI" id="CHEBI:30616"/>
        <dbReference type="ChEBI" id="CHEBI:456215"/>
        <dbReference type="ChEBI" id="CHEBI:456216"/>
        <dbReference type="EC" id="2.7.4.3"/>
    </reaction>
</comment>
<name>A0A173E069_9CHLA</name>
<dbReference type="STRING" id="1143323.M787_004425"/>
<dbReference type="NCBIfam" id="NF001385">
    <property type="entry name" value="PRK00279.2-3"/>
    <property type="match status" value="1"/>
</dbReference>
<dbReference type="InterPro" id="IPR000850">
    <property type="entry name" value="Adenylat/UMP-CMP_kin"/>
</dbReference>
<feature type="binding site" evidence="5">
    <location>
        <position position="35"/>
    </location>
    <ligand>
        <name>AMP</name>
        <dbReference type="ChEBI" id="CHEBI:456215"/>
    </ligand>
</feature>
<evidence type="ECO:0000313" key="8">
    <source>
        <dbReference type="EMBL" id="ANG66551.1"/>
    </source>
</evidence>
<dbReference type="AlphaFoldDB" id="A0A173E069"/>
<comment type="similarity">
    <text evidence="5 6">Belongs to the adenylate kinase family.</text>
</comment>
<dbReference type="InterPro" id="IPR033690">
    <property type="entry name" value="Adenylat_kinase_CS"/>
</dbReference>
<keyword evidence="2 5" id="KW-0545">Nucleotide biosynthesis</keyword>
<evidence type="ECO:0000256" key="7">
    <source>
        <dbReference type="RuleBase" id="RU003331"/>
    </source>
</evidence>
<comment type="subcellular location">
    <subcellularLocation>
        <location evidence="5 7">Cytoplasm</location>
    </subcellularLocation>
</comment>
<keyword evidence="3 5" id="KW-0547">Nucleotide-binding</keyword>
<keyword evidence="5" id="KW-0963">Cytoplasm</keyword>
<comment type="domain">
    <text evidence="5">Consists of three domains, a large central CORE domain and two small peripheral domains, NMPbind and LID, which undergo movements during catalysis. The LID domain closes over the site of phosphoryl transfer upon ATP binding. Assembling and dissambling the active center during each catalytic cycle provides an effective means to prevent ATP hydrolysis.</text>
</comment>
<protein>
    <recommendedName>
        <fullName evidence="5 7">Adenylate kinase</fullName>
        <shortName evidence="5">AK</shortName>
        <ecNumber evidence="5 7">2.7.4.3</ecNumber>
    </recommendedName>
    <alternativeName>
        <fullName evidence="5">ATP-AMP transphosphorylase</fullName>
    </alternativeName>
    <alternativeName>
        <fullName evidence="5">ATP:AMP phosphotransferase</fullName>
    </alternativeName>
    <alternativeName>
        <fullName evidence="5">Adenylate monophosphate kinase</fullName>
    </alternativeName>
</protein>